<gene>
    <name evidence="14" type="ORF">OP10G_0819</name>
</gene>
<dbReference type="Pfam" id="PF00512">
    <property type="entry name" value="HisKA"/>
    <property type="match status" value="1"/>
</dbReference>
<dbReference type="eggNOG" id="COG2205">
    <property type="taxonomic scope" value="Bacteria"/>
</dbReference>
<dbReference type="Gene3D" id="3.30.565.10">
    <property type="entry name" value="Histidine kinase-like ATPase, C-terminal domain"/>
    <property type="match status" value="1"/>
</dbReference>
<dbReference type="InterPro" id="IPR003661">
    <property type="entry name" value="HisK_dim/P_dom"/>
</dbReference>
<dbReference type="CDD" id="cd06225">
    <property type="entry name" value="HAMP"/>
    <property type="match status" value="1"/>
</dbReference>
<dbReference type="SMART" id="SM00387">
    <property type="entry name" value="HATPase_c"/>
    <property type="match status" value="1"/>
</dbReference>
<dbReference type="FunFam" id="3.30.565.10:FF:000006">
    <property type="entry name" value="Sensor histidine kinase WalK"/>
    <property type="match status" value="1"/>
</dbReference>
<dbReference type="EMBL" id="CP007139">
    <property type="protein sequence ID" value="AIE84187.1"/>
    <property type="molecule type" value="Genomic_DNA"/>
</dbReference>
<dbReference type="AlphaFoldDB" id="A0A068NL97"/>
<dbReference type="InterPro" id="IPR004358">
    <property type="entry name" value="Sig_transdc_His_kin-like_C"/>
</dbReference>
<evidence type="ECO:0000256" key="8">
    <source>
        <dbReference type="ARBA" id="ARBA00022989"/>
    </source>
</evidence>
<dbReference type="InterPro" id="IPR005467">
    <property type="entry name" value="His_kinase_dom"/>
</dbReference>
<evidence type="ECO:0000256" key="11">
    <source>
        <dbReference type="SAM" id="Phobius"/>
    </source>
</evidence>
<dbReference type="Pfam" id="PF00672">
    <property type="entry name" value="HAMP"/>
    <property type="match status" value="1"/>
</dbReference>
<comment type="subcellular location">
    <subcellularLocation>
        <location evidence="2">Membrane</location>
    </subcellularLocation>
</comment>
<dbReference type="SMART" id="SM00304">
    <property type="entry name" value="HAMP"/>
    <property type="match status" value="1"/>
</dbReference>
<accession>A0A068NL97</accession>
<dbReference type="InterPro" id="IPR036890">
    <property type="entry name" value="HATPase_C_sf"/>
</dbReference>
<evidence type="ECO:0000259" key="13">
    <source>
        <dbReference type="PROSITE" id="PS50885"/>
    </source>
</evidence>
<dbReference type="PROSITE" id="PS50109">
    <property type="entry name" value="HIS_KIN"/>
    <property type="match status" value="1"/>
</dbReference>
<sequence length="465" mass="50535">MIIRSLRLRLTLYNASVLAGALVLSGLVLHYLVAGDLMRQVDTELLGEARGHEQLTNARNGDRLTAAMSQLRNALGNGEELRVPIRIFDIHGVPIPATTLLNPHPPGPYEWHSFRVASSGTTDYRPITLDGEAARLISYPVVSGGQVRFVIETVRSVREQDRTVRHLDGVLIHLIPFALIVAIFGGAFLTGRALKPIRWMAEAAETIDGENLGRRLPETRPDELGRLAAVFNRMLGRLESSFDSQSRFIADASHELRTPLTAMKANTSLALSGPPSTEEYRVALQCADRAADRMTRLVNDLLFLSRSDAGQLEPVREPVVVAEVVDSVFDMFRSQATAGGVKLESEVDRSLVIGSDARYLERLLSNLVANALRHTPPGGRVTISATPTEIRVRDTGCGIAPEHLPHLFDRFYRVDPSRSRSDGGTGLGLPICQGIARALGGSISLSSKPGVGTEVTFTLTSKSTS</sequence>
<dbReference type="RefSeq" id="WP_025227167.1">
    <property type="nucleotide sequence ID" value="NZ_CP007139.1"/>
</dbReference>
<dbReference type="GO" id="GO:0000155">
    <property type="term" value="F:phosphorelay sensor kinase activity"/>
    <property type="evidence" value="ECO:0007669"/>
    <property type="project" value="InterPro"/>
</dbReference>
<evidence type="ECO:0000256" key="2">
    <source>
        <dbReference type="ARBA" id="ARBA00004370"/>
    </source>
</evidence>
<evidence type="ECO:0000256" key="6">
    <source>
        <dbReference type="ARBA" id="ARBA00022692"/>
    </source>
</evidence>
<keyword evidence="10 11" id="KW-0472">Membrane</keyword>
<dbReference type="GO" id="GO:0005886">
    <property type="term" value="C:plasma membrane"/>
    <property type="evidence" value="ECO:0007669"/>
    <property type="project" value="TreeGrafter"/>
</dbReference>
<dbReference type="InterPro" id="IPR036097">
    <property type="entry name" value="HisK_dim/P_sf"/>
</dbReference>
<evidence type="ECO:0000256" key="1">
    <source>
        <dbReference type="ARBA" id="ARBA00000085"/>
    </source>
</evidence>
<dbReference type="InterPro" id="IPR050428">
    <property type="entry name" value="TCS_sensor_his_kinase"/>
</dbReference>
<keyword evidence="15" id="KW-1185">Reference proteome</keyword>
<comment type="catalytic activity">
    <reaction evidence="1">
        <text>ATP + protein L-histidine = ADP + protein N-phospho-L-histidine.</text>
        <dbReference type="EC" id="2.7.13.3"/>
    </reaction>
</comment>
<dbReference type="Gene3D" id="1.10.287.130">
    <property type="match status" value="1"/>
</dbReference>
<evidence type="ECO:0000259" key="12">
    <source>
        <dbReference type="PROSITE" id="PS50109"/>
    </source>
</evidence>
<dbReference type="PANTHER" id="PTHR45436:SF5">
    <property type="entry name" value="SENSOR HISTIDINE KINASE TRCS"/>
    <property type="match status" value="1"/>
</dbReference>
<dbReference type="KEGG" id="fgi:OP10G_0819"/>
<feature type="transmembrane region" description="Helical" evidence="11">
    <location>
        <begin position="12"/>
        <end position="33"/>
    </location>
</feature>
<keyword evidence="5" id="KW-0808">Transferase</keyword>
<evidence type="ECO:0000256" key="9">
    <source>
        <dbReference type="ARBA" id="ARBA00023012"/>
    </source>
</evidence>
<dbReference type="PRINTS" id="PR00344">
    <property type="entry name" value="BCTRLSENSOR"/>
</dbReference>
<feature type="transmembrane region" description="Helical" evidence="11">
    <location>
        <begin position="170"/>
        <end position="190"/>
    </location>
</feature>
<dbReference type="InterPro" id="IPR003660">
    <property type="entry name" value="HAMP_dom"/>
</dbReference>
<evidence type="ECO:0000256" key="5">
    <source>
        <dbReference type="ARBA" id="ARBA00022679"/>
    </source>
</evidence>
<dbReference type="Proteomes" id="UP000027982">
    <property type="component" value="Chromosome"/>
</dbReference>
<dbReference type="Gene3D" id="6.10.340.10">
    <property type="match status" value="1"/>
</dbReference>
<keyword evidence="7 14" id="KW-0418">Kinase</keyword>
<evidence type="ECO:0000256" key="4">
    <source>
        <dbReference type="ARBA" id="ARBA00022553"/>
    </source>
</evidence>
<proteinExistence type="predicted"/>
<name>A0A068NL97_FIMGI</name>
<dbReference type="PROSITE" id="PS50885">
    <property type="entry name" value="HAMP"/>
    <property type="match status" value="1"/>
</dbReference>
<protein>
    <recommendedName>
        <fullName evidence="3">histidine kinase</fullName>
        <ecNumber evidence="3">2.7.13.3</ecNumber>
    </recommendedName>
</protein>
<dbReference type="InterPro" id="IPR003594">
    <property type="entry name" value="HATPase_dom"/>
</dbReference>
<dbReference type="SUPFAM" id="SSF55874">
    <property type="entry name" value="ATPase domain of HSP90 chaperone/DNA topoisomerase II/histidine kinase"/>
    <property type="match status" value="1"/>
</dbReference>
<dbReference type="OrthoDB" id="9813151at2"/>
<dbReference type="STRING" id="661478.OP10G_0819"/>
<keyword evidence="9" id="KW-0902">Two-component regulatory system</keyword>
<dbReference type="HOGENOM" id="CLU_000445_89_6_0"/>
<evidence type="ECO:0000256" key="3">
    <source>
        <dbReference type="ARBA" id="ARBA00012438"/>
    </source>
</evidence>
<evidence type="ECO:0000313" key="15">
    <source>
        <dbReference type="Proteomes" id="UP000027982"/>
    </source>
</evidence>
<feature type="domain" description="Histidine kinase" evidence="12">
    <location>
        <begin position="251"/>
        <end position="463"/>
    </location>
</feature>
<keyword evidence="8 11" id="KW-1133">Transmembrane helix</keyword>
<dbReference type="SUPFAM" id="SSF158472">
    <property type="entry name" value="HAMP domain-like"/>
    <property type="match status" value="1"/>
</dbReference>
<dbReference type="SUPFAM" id="SSF47384">
    <property type="entry name" value="Homodimeric domain of signal transducing histidine kinase"/>
    <property type="match status" value="1"/>
</dbReference>
<keyword evidence="4" id="KW-0597">Phosphoprotein</keyword>
<dbReference type="FunFam" id="1.10.287.130:FF:000001">
    <property type="entry name" value="Two-component sensor histidine kinase"/>
    <property type="match status" value="1"/>
</dbReference>
<evidence type="ECO:0000256" key="7">
    <source>
        <dbReference type="ARBA" id="ARBA00022777"/>
    </source>
</evidence>
<organism evidence="14 15">
    <name type="scientific">Fimbriimonas ginsengisoli Gsoil 348</name>
    <dbReference type="NCBI Taxonomy" id="661478"/>
    <lineage>
        <taxon>Bacteria</taxon>
        <taxon>Bacillati</taxon>
        <taxon>Armatimonadota</taxon>
        <taxon>Fimbriimonadia</taxon>
        <taxon>Fimbriimonadales</taxon>
        <taxon>Fimbriimonadaceae</taxon>
        <taxon>Fimbriimonas</taxon>
    </lineage>
</organism>
<dbReference type="CDD" id="cd00082">
    <property type="entry name" value="HisKA"/>
    <property type="match status" value="1"/>
</dbReference>
<dbReference type="Pfam" id="PF02518">
    <property type="entry name" value="HATPase_c"/>
    <property type="match status" value="1"/>
</dbReference>
<feature type="domain" description="HAMP" evidence="13">
    <location>
        <begin position="191"/>
        <end position="243"/>
    </location>
</feature>
<dbReference type="EC" id="2.7.13.3" evidence="3"/>
<evidence type="ECO:0000313" key="14">
    <source>
        <dbReference type="EMBL" id="AIE84187.1"/>
    </source>
</evidence>
<keyword evidence="6 11" id="KW-0812">Transmembrane</keyword>
<dbReference type="PANTHER" id="PTHR45436">
    <property type="entry name" value="SENSOR HISTIDINE KINASE YKOH"/>
    <property type="match status" value="1"/>
</dbReference>
<reference evidence="14 15" key="1">
    <citation type="journal article" date="2014" name="PLoS ONE">
        <title>The first complete genome sequence of the class fimbriimonadia in the phylum armatimonadetes.</title>
        <authorList>
            <person name="Hu Z.Y."/>
            <person name="Wang Y.Z."/>
            <person name="Im W.T."/>
            <person name="Wang S.Y."/>
            <person name="Zhao G.P."/>
            <person name="Zheng H.J."/>
            <person name="Quan Z.X."/>
        </authorList>
    </citation>
    <scope>NUCLEOTIDE SEQUENCE [LARGE SCALE GENOMIC DNA]</scope>
    <source>
        <strain evidence="14">Gsoil 348</strain>
    </source>
</reference>
<dbReference type="SMART" id="SM00388">
    <property type="entry name" value="HisKA"/>
    <property type="match status" value="1"/>
</dbReference>
<evidence type="ECO:0000256" key="10">
    <source>
        <dbReference type="ARBA" id="ARBA00023136"/>
    </source>
</evidence>